<keyword evidence="2" id="KW-1185">Reference proteome</keyword>
<dbReference type="EMBL" id="JBHFNQ010000172">
    <property type="protein sequence ID" value="MFB2879644.1"/>
    <property type="molecule type" value="Genomic_DNA"/>
</dbReference>
<dbReference type="Proteomes" id="UP001576774">
    <property type="component" value="Unassembled WGS sequence"/>
</dbReference>
<evidence type="ECO:0000313" key="2">
    <source>
        <dbReference type="Proteomes" id="UP001576774"/>
    </source>
</evidence>
<name>A0ABV4XA88_9CYAN</name>
<accession>A0ABV4XA88</accession>
<proteinExistence type="predicted"/>
<evidence type="ECO:0008006" key="3">
    <source>
        <dbReference type="Google" id="ProtNLM"/>
    </source>
</evidence>
<organism evidence="1 2">
    <name type="scientific">Floridaenema aerugineum BLCC-F46</name>
    <dbReference type="NCBI Taxonomy" id="3153654"/>
    <lineage>
        <taxon>Bacteria</taxon>
        <taxon>Bacillati</taxon>
        <taxon>Cyanobacteriota</taxon>
        <taxon>Cyanophyceae</taxon>
        <taxon>Oscillatoriophycideae</taxon>
        <taxon>Aerosakkonematales</taxon>
        <taxon>Aerosakkonemataceae</taxon>
        <taxon>Floridanema</taxon>
        <taxon>Floridanema aerugineum</taxon>
    </lineage>
</organism>
<comment type="caution">
    <text evidence="1">The sequence shown here is derived from an EMBL/GenBank/DDBJ whole genome shotgun (WGS) entry which is preliminary data.</text>
</comment>
<protein>
    <recommendedName>
        <fullName evidence="3">LAGLIDADG endonuclease</fullName>
    </recommendedName>
</protein>
<feature type="non-terminal residue" evidence="1">
    <location>
        <position position="1"/>
    </location>
</feature>
<gene>
    <name evidence="1" type="ORF">ACE1CC_22535</name>
</gene>
<evidence type="ECO:0000313" key="1">
    <source>
        <dbReference type="EMBL" id="MFB2879644.1"/>
    </source>
</evidence>
<sequence length="198" mass="22553">KNVNGSEIWVPKINRTQIEVLAIDENTAASMALIYRKIAEIQIDLIRMRNTEPPIAVIPEWWQVRIGSDRPQLSVVYAGKNGRGNFTNSRWNLVIPHYNGNKNPRLPTYTKGNIEGILTLSDNSKLIINAKSAEECERVLNAFKSFIDPAFLRGAHMKIGERKGFRLRQQLVVPTIIRFFSQGQRNLSPDWVSDLRNG</sequence>
<dbReference type="RefSeq" id="WP_413272680.1">
    <property type="nucleotide sequence ID" value="NZ_JBHFNQ010000172.1"/>
</dbReference>
<reference evidence="1 2" key="1">
    <citation type="submission" date="2024-09" db="EMBL/GenBank/DDBJ databases">
        <title>Floridaenema gen nov. (Aerosakkonemataceae, Aerosakkonematales ord. nov., Cyanobacteria) from benthic tropical and subtropical fresh waters, with the description of four new species.</title>
        <authorList>
            <person name="Moretto J.A."/>
            <person name="Berthold D.E."/>
            <person name="Lefler F.W."/>
            <person name="Huang I.-S."/>
            <person name="Laughinghouse H. IV."/>
        </authorList>
    </citation>
    <scope>NUCLEOTIDE SEQUENCE [LARGE SCALE GENOMIC DNA]</scope>
    <source>
        <strain evidence="1 2">BLCC-F46</strain>
    </source>
</reference>